<dbReference type="GO" id="GO:0016020">
    <property type="term" value="C:membrane"/>
    <property type="evidence" value="ECO:0007669"/>
    <property type="project" value="UniProtKB-SubCell"/>
</dbReference>
<organism evidence="7 8">
    <name type="scientific">Cymbomonas tetramitiformis</name>
    <dbReference type="NCBI Taxonomy" id="36881"/>
    <lineage>
        <taxon>Eukaryota</taxon>
        <taxon>Viridiplantae</taxon>
        <taxon>Chlorophyta</taxon>
        <taxon>Pyramimonadophyceae</taxon>
        <taxon>Pyramimonadales</taxon>
        <taxon>Pyramimonadaceae</taxon>
        <taxon>Cymbomonas</taxon>
    </lineage>
</organism>
<dbReference type="Proteomes" id="UP001190700">
    <property type="component" value="Unassembled WGS sequence"/>
</dbReference>
<evidence type="ECO:0000256" key="5">
    <source>
        <dbReference type="ARBA" id="ARBA00023136"/>
    </source>
</evidence>
<evidence type="ECO:0000256" key="3">
    <source>
        <dbReference type="ARBA" id="ARBA00022692"/>
    </source>
</evidence>
<dbReference type="EMBL" id="LGRX02009349">
    <property type="protein sequence ID" value="KAK3271829.1"/>
    <property type="molecule type" value="Genomic_DNA"/>
</dbReference>
<name>A0AAE0G589_9CHLO</name>
<proteinExistence type="inferred from homology"/>
<comment type="similarity">
    <text evidence="2">Belongs to the autoinducer-2 exporter (AI-2E) (TC 2.A.86) family.</text>
</comment>
<keyword evidence="4 6" id="KW-1133">Transmembrane helix</keyword>
<evidence type="ECO:0000313" key="8">
    <source>
        <dbReference type="Proteomes" id="UP001190700"/>
    </source>
</evidence>
<keyword evidence="3 6" id="KW-0812">Transmembrane</keyword>
<dbReference type="AlphaFoldDB" id="A0AAE0G589"/>
<feature type="transmembrane region" description="Helical" evidence="6">
    <location>
        <begin position="35"/>
        <end position="54"/>
    </location>
</feature>
<keyword evidence="8" id="KW-1185">Reference proteome</keyword>
<evidence type="ECO:0000256" key="1">
    <source>
        <dbReference type="ARBA" id="ARBA00004141"/>
    </source>
</evidence>
<comment type="subcellular location">
    <subcellularLocation>
        <location evidence="1">Membrane</location>
        <topology evidence="1">Multi-pass membrane protein</topology>
    </subcellularLocation>
</comment>
<evidence type="ECO:0000313" key="7">
    <source>
        <dbReference type="EMBL" id="KAK3271829.1"/>
    </source>
</evidence>
<evidence type="ECO:0000256" key="2">
    <source>
        <dbReference type="ARBA" id="ARBA00009773"/>
    </source>
</evidence>
<evidence type="ECO:0000256" key="4">
    <source>
        <dbReference type="ARBA" id="ARBA00022989"/>
    </source>
</evidence>
<evidence type="ECO:0000256" key="6">
    <source>
        <dbReference type="SAM" id="Phobius"/>
    </source>
</evidence>
<feature type="transmembrane region" description="Helical" evidence="6">
    <location>
        <begin position="93"/>
        <end position="115"/>
    </location>
</feature>
<sequence>MALSLVVGLACGLVLWLLNIRLALLFGSVHLILNFIPNVGAIIATLLPLPMLLIGQDLSLMKIVLALALPTLVHVIVGHGVEPKVMGDSLELHPITVMLCLIFWGMLWGIPGPWVRPRRVRMGMGMGMGMGSCHPN</sequence>
<protein>
    <submittedName>
        <fullName evidence="7">Uncharacterized protein</fullName>
    </submittedName>
</protein>
<comment type="caution">
    <text evidence="7">The sequence shown here is derived from an EMBL/GenBank/DDBJ whole genome shotgun (WGS) entry which is preliminary data.</text>
</comment>
<gene>
    <name evidence="7" type="ORF">CYMTET_19852</name>
</gene>
<accession>A0AAE0G589</accession>
<feature type="transmembrane region" description="Helical" evidence="6">
    <location>
        <begin position="63"/>
        <end position="81"/>
    </location>
</feature>
<keyword evidence="5 6" id="KW-0472">Membrane</keyword>
<reference evidence="7 8" key="1">
    <citation type="journal article" date="2015" name="Genome Biol. Evol.">
        <title>Comparative Genomics of a Bacterivorous Green Alga Reveals Evolutionary Causalities and Consequences of Phago-Mixotrophic Mode of Nutrition.</title>
        <authorList>
            <person name="Burns J.A."/>
            <person name="Paasch A."/>
            <person name="Narechania A."/>
            <person name="Kim E."/>
        </authorList>
    </citation>
    <scope>NUCLEOTIDE SEQUENCE [LARGE SCALE GENOMIC DNA]</scope>
    <source>
        <strain evidence="7 8">PLY_AMNH</strain>
    </source>
</reference>
<dbReference type="InterPro" id="IPR002549">
    <property type="entry name" value="AI-2E-like"/>
</dbReference>
<dbReference type="Pfam" id="PF01594">
    <property type="entry name" value="AI-2E_transport"/>
    <property type="match status" value="1"/>
</dbReference>